<accession>A0A165RN34</accession>
<dbReference type="AlphaFoldDB" id="A0A165RN34"/>
<feature type="compositionally biased region" description="Basic residues" evidence="1">
    <location>
        <begin position="173"/>
        <end position="189"/>
    </location>
</feature>
<feature type="compositionally biased region" description="Polar residues" evidence="1">
    <location>
        <begin position="65"/>
        <end position="77"/>
    </location>
</feature>
<feature type="domain" description="CBM21" evidence="2">
    <location>
        <begin position="339"/>
        <end position="450"/>
    </location>
</feature>
<dbReference type="InterPro" id="IPR038175">
    <property type="entry name" value="CBM21_dom_sf"/>
</dbReference>
<feature type="compositionally biased region" description="Low complexity" evidence="1">
    <location>
        <begin position="700"/>
        <end position="725"/>
    </location>
</feature>
<dbReference type="GO" id="GO:0000164">
    <property type="term" value="C:protein phosphatase type 1 complex"/>
    <property type="evidence" value="ECO:0007669"/>
    <property type="project" value="TreeGrafter"/>
</dbReference>
<protein>
    <submittedName>
        <fullName evidence="3">Carbohydrate-binding module family 21 protein</fullName>
    </submittedName>
</protein>
<gene>
    <name evidence="3" type="ORF">NEOLEDRAFT_1148908</name>
</gene>
<feature type="compositionally biased region" description="Basic residues" evidence="1">
    <location>
        <begin position="613"/>
        <end position="622"/>
    </location>
</feature>
<evidence type="ECO:0000313" key="3">
    <source>
        <dbReference type="EMBL" id="KZT24056.1"/>
    </source>
</evidence>
<proteinExistence type="predicted"/>
<feature type="compositionally biased region" description="Polar residues" evidence="1">
    <location>
        <begin position="541"/>
        <end position="556"/>
    </location>
</feature>
<organism evidence="3 4">
    <name type="scientific">Neolentinus lepideus HHB14362 ss-1</name>
    <dbReference type="NCBI Taxonomy" id="1314782"/>
    <lineage>
        <taxon>Eukaryota</taxon>
        <taxon>Fungi</taxon>
        <taxon>Dikarya</taxon>
        <taxon>Basidiomycota</taxon>
        <taxon>Agaricomycotina</taxon>
        <taxon>Agaricomycetes</taxon>
        <taxon>Gloeophyllales</taxon>
        <taxon>Gloeophyllaceae</taxon>
        <taxon>Neolentinus</taxon>
    </lineage>
</organism>
<feature type="compositionally biased region" description="Low complexity" evidence="1">
    <location>
        <begin position="118"/>
        <end position="133"/>
    </location>
</feature>
<feature type="compositionally biased region" description="Polar residues" evidence="1">
    <location>
        <begin position="161"/>
        <end position="171"/>
    </location>
</feature>
<dbReference type="Pfam" id="PF03370">
    <property type="entry name" value="CBM_21"/>
    <property type="match status" value="1"/>
</dbReference>
<feature type="region of interest" description="Disordered" evidence="1">
    <location>
        <begin position="452"/>
        <end position="472"/>
    </location>
</feature>
<name>A0A165RN34_9AGAM</name>
<dbReference type="PANTHER" id="PTHR12307:SF36">
    <property type="entry name" value="GLYCOGEN-BINDING SUBUNIT 76A"/>
    <property type="match status" value="1"/>
</dbReference>
<dbReference type="PROSITE" id="PS51159">
    <property type="entry name" value="CBM21"/>
    <property type="match status" value="1"/>
</dbReference>
<dbReference type="OrthoDB" id="1881at2759"/>
<evidence type="ECO:0000256" key="1">
    <source>
        <dbReference type="SAM" id="MobiDB-lite"/>
    </source>
</evidence>
<feature type="compositionally biased region" description="Polar residues" evidence="1">
    <location>
        <begin position="204"/>
        <end position="229"/>
    </location>
</feature>
<dbReference type="STRING" id="1314782.A0A165RN34"/>
<feature type="compositionally biased region" description="Polar residues" evidence="1">
    <location>
        <begin position="452"/>
        <end position="463"/>
    </location>
</feature>
<evidence type="ECO:0000313" key="4">
    <source>
        <dbReference type="Proteomes" id="UP000076761"/>
    </source>
</evidence>
<feature type="region of interest" description="Disordered" evidence="1">
    <location>
        <begin position="1"/>
        <end position="256"/>
    </location>
</feature>
<dbReference type="GO" id="GO:2001069">
    <property type="term" value="F:glycogen binding"/>
    <property type="evidence" value="ECO:0007669"/>
    <property type="project" value="TreeGrafter"/>
</dbReference>
<reference evidence="3 4" key="1">
    <citation type="journal article" date="2016" name="Mol. Biol. Evol.">
        <title>Comparative Genomics of Early-Diverging Mushroom-Forming Fungi Provides Insights into the Origins of Lignocellulose Decay Capabilities.</title>
        <authorList>
            <person name="Nagy L.G."/>
            <person name="Riley R."/>
            <person name="Tritt A."/>
            <person name="Adam C."/>
            <person name="Daum C."/>
            <person name="Floudas D."/>
            <person name="Sun H."/>
            <person name="Yadav J.S."/>
            <person name="Pangilinan J."/>
            <person name="Larsson K.H."/>
            <person name="Matsuura K."/>
            <person name="Barry K."/>
            <person name="Labutti K."/>
            <person name="Kuo R."/>
            <person name="Ohm R.A."/>
            <person name="Bhattacharya S.S."/>
            <person name="Shirouzu T."/>
            <person name="Yoshinaga Y."/>
            <person name="Martin F.M."/>
            <person name="Grigoriev I.V."/>
            <person name="Hibbett D.S."/>
        </authorList>
    </citation>
    <scope>NUCLEOTIDE SEQUENCE [LARGE SCALE GENOMIC DNA]</scope>
    <source>
        <strain evidence="3 4">HHB14362 ss-1</strain>
    </source>
</reference>
<keyword evidence="4" id="KW-1185">Reference proteome</keyword>
<evidence type="ECO:0000259" key="2">
    <source>
        <dbReference type="PROSITE" id="PS51159"/>
    </source>
</evidence>
<feature type="compositionally biased region" description="Polar residues" evidence="1">
    <location>
        <begin position="644"/>
        <end position="659"/>
    </location>
</feature>
<dbReference type="GO" id="GO:0005979">
    <property type="term" value="P:regulation of glycogen biosynthetic process"/>
    <property type="evidence" value="ECO:0007669"/>
    <property type="project" value="TreeGrafter"/>
</dbReference>
<dbReference type="InterPro" id="IPR050782">
    <property type="entry name" value="PP1_regulatory_subunit_3"/>
</dbReference>
<dbReference type="EMBL" id="KV425580">
    <property type="protein sequence ID" value="KZT24056.1"/>
    <property type="molecule type" value="Genomic_DNA"/>
</dbReference>
<dbReference type="Proteomes" id="UP000076761">
    <property type="component" value="Unassembled WGS sequence"/>
</dbReference>
<feature type="compositionally biased region" description="Polar residues" evidence="1">
    <location>
        <begin position="43"/>
        <end position="53"/>
    </location>
</feature>
<feature type="compositionally biased region" description="Polar residues" evidence="1">
    <location>
        <begin position="85"/>
        <end position="100"/>
    </location>
</feature>
<sequence>MITASYPSSPSMEALFNRDSNSAGAALPSIPRRLSSSGRSRPQTSAPASSTVLVVQPPTPDLGSEQPSTPATLSSYRLRNADASEGSTSSPKVFESTQINVAPRPKRIRGHKLPLLWPPEDSTPTPSPASSRTKGLADLTLKPSQTPQPEPRAVSPVDPSENASDTETPRASQIHRHTWSGRSGHSRLRIKSETAIPSERELLANTSIESTSSTPTQSITMGMTPSDTPTIRKKSGEIVKSSLKSRTRQGRPDLSVITDTPVLRSEPTTPNRSVHFSRQLEQVKLFLAEQKPLAVSRDGSPTDTSEADSDFPSFIYGSADEKQTMKVLVMHVVNMPHRTVSAMDAEVALEELVLSRENSAITGLVKVKNLAFEKRVAVRFTFDDWQTTSEVTGKYVESTEGGAYDRFSFIIRLSDILSRIEQKMLHLAVHYTAAGREIWDNNSGANYQAKFSKSQPIATPTSESDGEKSSIDGADLHSKLEKVAKGRETIGAVLANSSSKKESTSTKFTLKSDTSLSSRYDFATSWKTPWKVDGLSSSSSHARTSTYPSASPNSIPWPSKRSPAPKIAPAKSANPFDRTPLASGSPRALDDEEFRPITFHFGSDDDQPFKLSSKQRGRHHQRGYFDIRVSEPSAVKRTPPGSPLATSSTDQASRSTTVSPLHRFNSFPPTKGVSSPSHPPPRSPSPNWPAFRRIVRGGSEESTPSVTTESLSDSSRSTSPDGTPPFESSPAAEDPDDERHMNLNGYSAFLNRFCFYTGSESLLDVTIDNVPRSHSASSIDGYFSPPPDRSLSPFRFGTPTRSASMDDVVKSGSSTPLAGGIAC</sequence>
<feature type="compositionally biased region" description="Pro residues" evidence="1">
    <location>
        <begin position="677"/>
        <end position="687"/>
    </location>
</feature>
<feature type="region of interest" description="Disordered" evidence="1">
    <location>
        <begin position="802"/>
        <end position="823"/>
    </location>
</feature>
<dbReference type="GO" id="GO:0008157">
    <property type="term" value="F:protein phosphatase 1 binding"/>
    <property type="evidence" value="ECO:0007669"/>
    <property type="project" value="TreeGrafter"/>
</dbReference>
<feature type="region of interest" description="Disordered" evidence="1">
    <location>
        <begin position="532"/>
        <end position="740"/>
    </location>
</feature>
<dbReference type="Gene3D" id="2.60.40.2440">
    <property type="entry name" value="Carbohydrate binding type-21 domain"/>
    <property type="match status" value="1"/>
</dbReference>
<feature type="compositionally biased region" description="Low complexity" evidence="1">
    <location>
        <begin position="28"/>
        <end position="42"/>
    </location>
</feature>
<dbReference type="InterPro" id="IPR005036">
    <property type="entry name" value="CBM21_dom"/>
</dbReference>
<dbReference type="InParanoid" id="A0A165RN34"/>
<feature type="compositionally biased region" description="Low complexity" evidence="1">
    <location>
        <begin position="558"/>
        <end position="573"/>
    </location>
</feature>
<dbReference type="PANTHER" id="PTHR12307">
    <property type="entry name" value="PROTEIN PHOSPHATASE 1 REGULATORY SUBUNIT"/>
    <property type="match status" value="1"/>
</dbReference>
<feature type="compositionally biased region" description="Polar residues" evidence="1">
    <location>
        <begin position="1"/>
        <end position="11"/>
    </location>
</feature>